<comment type="function">
    <text evidence="10">Transcription factor.</text>
</comment>
<dbReference type="PANTHER" id="PTHR24326">
    <property type="entry name" value="HOMEOBOX-LEUCINE ZIPPER PROTEIN"/>
    <property type="match status" value="1"/>
</dbReference>
<reference evidence="14 15" key="1">
    <citation type="journal article" date="2013" name="Front. Plant Sci.">
        <title>The Reference Genome of the Halophytic Plant Eutrema salsugineum.</title>
        <authorList>
            <person name="Yang R."/>
            <person name="Jarvis D.E."/>
            <person name="Chen H."/>
            <person name="Beilstein M.A."/>
            <person name="Grimwood J."/>
            <person name="Jenkins J."/>
            <person name="Shu S."/>
            <person name="Prochnik S."/>
            <person name="Xin M."/>
            <person name="Ma C."/>
            <person name="Schmutz J."/>
            <person name="Wing R.A."/>
            <person name="Mitchell-Olds T."/>
            <person name="Schumaker K.S."/>
            <person name="Wang X."/>
        </authorList>
    </citation>
    <scope>NUCLEOTIDE SEQUENCE [LARGE SCALE GENOMIC DNA]</scope>
</reference>
<dbReference type="KEGG" id="eus:EUTSA_v10008672mg"/>
<evidence type="ECO:0000256" key="9">
    <source>
        <dbReference type="RuleBase" id="RU000682"/>
    </source>
</evidence>
<comment type="subcellular location">
    <subcellularLocation>
        <location evidence="1 8 9">Nucleus</location>
    </subcellularLocation>
</comment>
<dbReference type="InterPro" id="IPR009057">
    <property type="entry name" value="Homeodomain-like_sf"/>
</dbReference>
<dbReference type="Gramene" id="ESQ34345">
    <property type="protein sequence ID" value="ESQ34345"/>
    <property type="gene ID" value="EUTSA_v10008672mg"/>
</dbReference>
<evidence type="ECO:0000313" key="15">
    <source>
        <dbReference type="Proteomes" id="UP000030689"/>
    </source>
</evidence>
<dbReference type="InterPro" id="IPR017970">
    <property type="entry name" value="Homeobox_CS"/>
</dbReference>
<evidence type="ECO:0000313" key="14">
    <source>
        <dbReference type="EMBL" id="ESQ34345.1"/>
    </source>
</evidence>
<keyword evidence="3 8" id="KW-0238">DNA-binding</keyword>
<dbReference type="OMA" id="FYYDPTM"/>
<name>V4K9K4_EUTSA</name>
<keyword evidence="2 10" id="KW-0805">Transcription regulation</keyword>
<evidence type="ECO:0000256" key="5">
    <source>
        <dbReference type="ARBA" id="ARBA00023163"/>
    </source>
</evidence>
<dbReference type="GO" id="GO:0043565">
    <property type="term" value="F:sequence-specific DNA binding"/>
    <property type="evidence" value="ECO:0007669"/>
    <property type="project" value="InterPro"/>
</dbReference>
<dbReference type="OrthoDB" id="6159439at2759"/>
<keyword evidence="4 8" id="KW-0371">Homeobox</keyword>
<protein>
    <recommendedName>
        <fullName evidence="10">Homeobox-leucine zipper protein</fullName>
    </recommendedName>
    <alternativeName>
        <fullName evidence="10">HD-ZIP protein</fullName>
    </alternativeName>
    <alternativeName>
        <fullName evidence="10">Homeodomain transcription factor</fullName>
    </alternativeName>
</protein>
<dbReference type="SMART" id="SM00389">
    <property type="entry name" value="HOX"/>
    <property type="match status" value="1"/>
</dbReference>
<evidence type="ECO:0000256" key="1">
    <source>
        <dbReference type="ARBA" id="ARBA00004123"/>
    </source>
</evidence>
<evidence type="ECO:0000256" key="3">
    <source>
        <dbReference type="ARBA" id="ARBA00023125"/>
    </source>
</evidence>
<dbReference type="CDD" id="cd00086">
    <property type="entry name" value="homeodomain"/>
    <property type="match status" value="1"/>
</dbReference>
<evidence type="ECO:0000256" key="11">
    <source>
        <dbReference type="SAM" id="Coils"/>
    </source>
</evidence>
<dbReference type="Proteomes" id="UP000030689">
    <property type="component" value="Unassembled WGS sequence"/>
</dbReference>
<dbReference type="PROSITE" id="PS50071">
    <property type="entry name" value="HOMEOBOX_2"/>
    <property type="match status" value="1"/>
</dbReference>
<dbReference type="GO" id="GO:0045893">
    <property type="term" value="P:positive regulation of DNA-templated transcription"/>
    <property type="evidence" value="ECO:0007669"/>
    <property type="project" value="TreeGrafter"/>
</dbReference>
<dbReference type="PROSITE" id="PS00027">
    <property type="entry name" value="HOMEOBOX_1"/>
    <property type="match status" value="1"/>
</dbReference>
<dbReference type="EMBL" id="KI517683">
    <property type="protein sequence ID" value="ESQ34345.1"/>
    <property type="molecule type" value="Genomic_DNA"/>
</dbReference>
<feature type="coiled-coil region" evidence="11">
    <location>
        <begin position="122"/>
        <end position="170"/>
    </location>
</feature>
<evidence type="ECO:0000256" key="6">
    <source>
        <dbReference type="ARBA" id="ARBA00023242"/>
    </source>
</evidence>
<accession>V4K9K4</accession>
<dbReference type="Pfam" id="PF00046">
    <property type="entry name" value="Homeodomain"/>
    <property type="match status" value="1"/>
</dbReference>
<evidence type="ECO:0000256" key="12">
    <source>
        <dbReference type="SAM" id="MobiDB-lite"/>
    </source>
</evidence>
<evidence type="ECO:0000256" key="10">
    <source>
        <dbReference type="RuleBase" id="RU369038"/>
    </source>
</evidence>
<dbReference type="Gene3D" id="1.10.10.60">
    <property type="entry name" value="Homeodomain-like"/>
    <property type="match status" value="1"/>
</dbReference>
<feature type="DNA-binding region" description="Homeobox" evidence="8">
    <location>
        <begin position="65"/>
        <end position="124"/>
    </location>
</feature>
<evidence type="ECO:0000256" key="8">
    <source>
        <dbReference type="PROSITE-ProRule" id="PRU00108"/>
    </source>
</evidence>
<dbReference type="GO" id="GO:0000981">
    <property type="term" value="F:DNA-binding transcription factor activity, RNA polymerase II-specific"/>
    <property type="evidence" value="ECO:0007669"/>
    <property type="project" value="UniProtKB-UniRule"/>
</dbReference>
<sequence>MENSNTDSEFLFWFQNQKQSHSHNFASSCFPPSSHSAFYGSSSMSNTETNTVDDEDVFESYKMREITKKRKLTPVQLRLLEESFEEEKRLEPERKLWLAEKLGLQPSQVAVWFQNRRARFKTKQLEQDCDSLKASYAKLKTDRDILFLQNETLKNKVALLKEKLKMKDNLETQPMEAEKLGEEGSSVKSDDNTQCSEEEEALGNQYSFPELAALGFYYDPTLAASNLRLW</sequence>
<dbReference type="PANTHER" id="PTHR24326:SF606">
    <property type="entry name" value="HOMEOBOX-LEUCINE ZIPPER PROTEIN ATHB-54"/>
    <property type="match status" value="1"/>
</dbReference>
<dbReference type="SUPFAM" id="SSF46689">
    <property type="entry name" value="Homeodomain-like"/>
    <property type="match status" value="1"/>
</dbReference>
<dbReference type="PRINTS" id="PR00031">
    <property type="entry name" value="HTHREPRESSR"/>
</dbReference>
<comment type="similarity">
    <text evidence="7 10">Belongs to the HD-ZIP homeobox family. Class I subfamily.</text>
</comment>
<feature type="region of interest" description="Disordered" evidence="12">
    <location>
        <begin position="177"/>
        <end position="200"/>
    </location>
</feature>
<evidence type="ECO:0000256" key="4">
    <source>
        <dbReference type="ARBA" id="ARBA00023155"/>
    </source>
</evidence>
<dbReference type="AlphaFoldDB" id="V4K9K4"/>
<keyword evidence="6 8" id="KW-0539">Nucleus</keyword>
<dbReference type="Pfam" id="PF02183">
    <property type="entry name" value="HALZ"/>
    <property type="match status" value="1"/>
</dbReference>
<dbReference type="eggNOG" id="KOG0483">
    <property type="taxonomic scope" value="Eukaryota"/>
</dbReference>
<feature type="domain" description="Homeobox" evidence="13">
    <location>
        <begin position="63"/>
        <end position="123"/>
    </location>
</feature>
<organism evidence="14 15">
    <name type="scientific">Eutrema salsugineum</name>
    <name type="common">Saltwater cress</name>
    <name type="synonym">Sisymbrium salsugineum</name>
    <dbReference type="NCBI Taxonomy" id="72664"/>
    <lineage>
        <taxon>Eukaryota</taxon>
        <taxon>Viridiplantae</taxon>
        <taxon>Streptophyta</taxon>
        <taxon>Embryophyta</taxon>
        <taxon>Tracheophyta</taxon>
        <taxon>Spermatophyta</taxon>
        <taxon>Magnoliopsida</taxon>
        <taxon>eudicotyledons</taxon>
        <taxon>Gunneridae</taxon>
        <taxon>Pentapetalae</taxon>
        <taxon>rosids</taxon>
        <taxon>malvids</taxon>
        <taxon>Brassicales</taxon>
        <taxon>Brassicaceae</taxon>
        <taxon>Eutremeae</taxon>
        <taxon>Eutrema</taxon>
    </lineage>
</organism>
<dbReference type="InterPro" id="IPR000047">
    <property type="entry name" value="HTH_motif"/>
</dbReference>
<evidence type="ECO:0000256" key="2">
    <source>
        <dbReference type="ARBA" id="ARBA00023015"/>
    </source>
</evidence>
<keyword evidence="11" id="KW-0175">Coiled coil</keyword>
<dbReference type="InterPro" id="IPR045224">
    <property type="entry name" value="HDZip_class_I_plant"/>
</dbReference>
<keyword evidence="15" id="KW-1185">Reference proteome</keyword>
<dbReference type="InterPro" id="IPR003106">
    <property type="entry name" value="Leu_zip_homeo"/>
</dbReference>
<dbReference type="InterPro" id="IPR001356">
    <property type="entry name" value="HD"/>
</dbReference>
<gene>
    <name evidence="14" type="ORF">EUTSA_v10008672mg</name>
</gene>
<proteinExistence type="inferred from homology"/>
<evidence type="ECO:0000259" key="13">
    <source>
        <dbReference type="PROSITE" id="PS50071"/>
    </source>
</evidence>
<keyword evidence="5 10" id="KW-0804">Transcription</keyword>
<dbReference type="GO" id="GO:0005634">
    <property type="term" value="C:nucleus"/>
    <property type="evidence" value="ECO:0007669"/>
    <property type="project" value="UniProtKB-SubCell"/>
</dbReference>
<evidence type="ECO:0000256" key="7">
    <source>
        <dbReference type="ARBA" id="ARBA00025748"/>
    </source>
</evidence>